<evidence type="ECO:0000313" key="6">
    <source>
        <dbReference type="Proteomes" id="UP000235392"/>
    </source>
</evidence>
<keyword evidence="5" id="KW-1185">Reference proteome</keyword>
<accession>A0A2N5SR62</accession>
<dbReference type="AlphaFoldDB" id="A0A2N5SR62"/>
<dbReference type="GO" id="GO:0007091">
    <property type="term" value="P:metaphase/anaphase transition of mitotic cell cycle"/>
    <property type="evidence" value="ECO:0007669"/>
    <property type="project" value="TreeGrafter"/>
</dbReference>
<dbReference type="PROSITE" id="PS50069">
    <property type="entry name" value="CULLIN_2"/>
    <property type="match status" value="1"/>
</dbReference>
<dbReference type="InterPro" id="IPR059120">
    <property type="entry name" value="Cullin-like_AB"/>
</dbReference>
<reference evidence="5 6" key="1">
    <citation type="submission" date="2017-11" db="EMBL/GenBank/DDBJ databases">
        <title>De novo assembly and phasing of dikaryotic genomes from two isolates of Puccinia coronata f. sp. avenae, the causal agent of oat crown rust.</title>
        <authorList>
            <person name="Miller M.E."/>
            <person name="Zhang Y."/>
            <person name="Omidvar V."/>
            <person name="Sperschneider J."/>
            <person name="Schwessinger B."/>
            <person name="Raley C."/>
            <person name="Palmer J.M."/>
            <person name="Garnica D."/>
            <person name="Upadhyaya N."/>
            <person name="Rathjen J."/>
            <person name="Taylor J.M."/>
            <person name="Park R.F."/>
            <person name="Dodds P.N."/>
            <person name="Hirsch C.D."/>
            <person name="Kianian S.F."/>
            <person name="Figueroa M."/>
        </authorList>
    </citation>
    <scope>NUCLEOTIDE SEQUENCE [LARGE SCALE GENOMIC DNA]</scope>
    <source>
        <strain evidence="3">12NC29</strain>
        <strain evidence="4">12SD80</strain>
    </source>
</reference>
<dbReference type="GO" id="GO:0070979">
    <property type="term" value="P:protein K11-linked ubiquitination"/>
    <property type="evidence" value="ECO:0007669"/>
    <property type="project" value="TreeGrafter"/>
</dbReference>
<proteinExistence type="inferred from homology"/>
<dbReference type="PANTHER" id="PTHR45957">
    <property type="entry name" value="ANAPHASE-PROMOTING COMPLEX SUBUNIT 2"/>
    <property type="match status" value="1"/>
</dbReference>
<name>A0A2N5SR62_9BASI</name>
<evidence type="ECO:0000256" key="1">
    <source>
        <dbReference type="PROSITE-ProRule" id="PRU00330"/>
    </source>
</evidence>
<dbReference type="Gene3D" id="3.30.230.130">
    <property type="entry name" value="Cullin, Chain C, Domain 2"/>
    <property type="match status" value="1"/>
</dbReference>
<dbReference type="PANTHER" id="PTHR45957:SF1">
    <property type="entry name" value="ANAPHASE-PROMOTING COMPLEX SUBUNIT 2"/>
    <property type="match status" value="1"/>
</dbReference>
<dbReference type="Pfam" id="PF26557">
    <property type="entry name" value="Cullin_AB"/>
    <property type="match status" value="1"/>
</dbReference>
<evidence type="ECO:0000259" key="2">
    <source>
        <dbReference type="PROSITE" id="PS50069"/>
    </source>
</evidence>
<dbReference type="InterPro" id="IPR016158">
    <property type="entry name" value="Cullin_homology"/>
</dbReference>
<dbReference type="Proteomes" id="UP000235392">
    <property type="component" value="Unassembled WGS sequence"/>
</dbReference>
<protein>
    <recommendedName>
        <fullName evidence="2">Cullin family profile domain-containing protein</fullName>
    </recommendedName>
</protein>
<evidence type="ECO:0000313" key="3">
    <source>
        <dbReference type="EMBL" id="PLW15690.1"/>
    </source>
</evidence>
<dbReference type="SUPFAM" id="SSF75632">
    <property type="entry name" value="Cullin homology domain"/>
    <property type="match status" value="1"/>
</dbReference>
<dbReference type="Proteomes" id="UP000235388">
    <property type="component" value="Unassembled WGS sequence"/>
</dbReference>
<comment type="similarity">
    <text evidence="1">Belongs to the cullin family.</text>
</comment>
<dbReference type="GO" id="GO:0006511">
    <property type="term" value="P:ubiquitin-dependent protein catabolic process"/>
    <property type="evidence" value="ECO:0007669"/>
    <property type="project" value="InterPro"/>
</dbReference>
<dbReference type="InterPro" id="IPR057975">
    <property type="entry name" value="TPR_ANAPC2"/>
</dbReference>
<evidence type="ECO:0000313" key="5">
    <source>
        <dbReference type="Proteomes" id="UP000235388"/>
    </source>
</evidence>
<gene>
    <name evidence="3" type="ORF">PCANC_14344</name>
    <name evidence="4" type="ORF">PCASD_06006</name>
</gene>
<dbReference type="Pfam" id="PF25773">
    <property type="entry name" value="TPR_ANAPC2"/>
    <property type="match status" value="1"/>
</dbReference>
<dbReference type="GO" id="GO:0031625">
    <property type="term" value="F:ubiquitin protein ligase binding"/>
    <property type="evidence" value="ECO:0007669"/>
    <property type="project" value="InterPro"/>
</dbReference>
<dbReference type="InterPro" id="IPR036317">
    <property type="entry name" value="Cullin_homology_sf"/>
</dbReference>
<dbReference type="Gene3D" id="1.20.1310.10">
    <property type="entry name" value="Cullin Repeats"/>
    <property type="match status" value="1"/>
</dbReference>
<evidence type="ECO:0000313" key="4">
    <source>
        <dbReference type="EMBL" id="PLW46817.1"/>
    </source>
</evidence>
<dbReference type="EMBL" id="PGCJ01000889">
    <property type="protein sequence ID" value="PLW15690.1"/>
    <property type="molecule type" value="Genomic_DNA"/>
</dbReference>
<feature type="domain" description="Cullin family profile" evidence="2">
    <location>
        <begin position="468"/>
        <end position="642"/>
    </location>
</feature>
<dbReference type="STRING" id="200324.A0A2N5SR62"/>
<dbReference type="OrthoDB" id="5581181at2759"/>
<dbReference type="InterPro" id="IPR044554">
    <property type="entry name" value="ANAPC2"/>
</dbReference>
<sequence>MSCLITLEELQEAIRKTSGPSELHRATPIDDLQPLSTAFHTLRKFLQPVWPVPLQYVAHPAPPKRVAQALAYVIENNAQEELFDWYKGQINRCFKHVNSETAEFAAQNKGYPAHQLVFQLVERWHVIFLTWYDPLRVLTPEDASAYSLYSKYFHTFLLPCIPDSFPAGIKEVFTLDLTTSSSLLFGPTSKYPHSPMIKQLTTLGLLKRFQPLLFSVGYDAIDERIETICRGEWLQSSSASLEGMVGWFRQEIGVWLLKVLEAADQCMVSSSNQPGMSRVIEIVRPAMSRFEYHIYKSLSELRINELFDIIVDFPETMPVLEDLRICLNKTDQRAYLVQKLRAANTRRLLHPGADTQDIITQYISLMKALRVLDPPGVLLSCVAQPVRVYLRSREDTIRCIVTSLVEPGHSLGDELDQIPENDHAPQGLSSGLPIQEENDYQLTDWTPDPVDAPIGYKSLLKDDVIESLVSIYENRDGFVKELQTLLASRLLAVKGFDVTQELTRIEILKGKFGEANLQPCDIMLKDLSDSKRIDTAVHEVIPNAPVHPIIISRLFWPNLATSAFRFSPRLMELVKAFEQTYTAQKVDRRLRWLPPLGNVEIDVELQDRTLSLEVTPLQASVIELFETSDIWTFTQLRTALKMRTHLTSLRNSLYFWSNHEVLKEVEFGTWKLFETRESYKTSAAKIVRHVLEGAAAHIQKNKDR</sequence>
<dbReference type="SMART" id="SM00182">
    <property type="entry name" value="CULLIN"/>
    <property type="match status" value="1"/>
</dbReference>
<dbReference type="GO" id="GO:0005680">
    <property type="term" value="C:anaphase-promoting complex"/>
    <property type="evidence" value="ECO:0007669"/>
    <property type="project" value="TreeGrafter"/>
</dbReference>
<dbReference type="EMBL" id="PGCI01000036">
    <property type="protein sequence ID" value="PLW46817.1"/>
    <property type="molecule type" value="Genomic_DNA"/>
</dbReference>
<organism evidence="3 5">
    <name type="scientific">Puccinia coronata f. sp. avenae</name>
    <dbReference type="NCBI Taxonomy" id="200324"/>
    <lineage>
        <taxon>Eukaryota</taxon>
        <taxon>Fungi</taxon>
        <taxon>Dikarya</taxon>
        <taxon>Basidiomycota</taxon>
        <taxon>Pucciniomycotina</taxon>
        <taxon>Pucciniomycetes</taxon>
        <taxon>Pucciniales</taxon>
        <taxon>Pucciniaceae</taxon>
        <taxon>Puccinia</taxon>
    </lineage>
</organism>
<comment type="caution">
    <text evidence="3">The sequence shown here is derived from an EMBL/GenBank/DDBJ whole genome shotgun (WGS) entry which is preliminary data.</text>
</comment>